<protein>
    <submittedName>
        <fullName evidence="2">Nucleotidyltransferase and HEPN domain-containing protein</fullName>
    </submittedName>
</protein>
<dbReference type="AlphaFoldDB" id="A0AAU8CZ85"/>
<dbReference type="InterPro" id="IPR041633">
    <property type="entry name" value="Polbeta"/>
</dbReference>
<dbReference type="InterPro" id="IPR043519">
    <property type="entry name" value="NT_sf"/>
</dbReference>
<dbReference type="SMART" id="SM00748">
    <property type="entry name" value="HEPN"/>
    <property type="match status" value="1"/>
</dbReference>
<dbReference type="SUPFAM" id="SSF81593">
    <property type="entry name" value="Nucleotidyltransferase substrate binding subunit/domain"/>
    <property type="match status" value="1"/>
</dbReference>
<keyword evidence="2" id="KW-0614">Plasmid</keyword>
<evidence type="ECO:0000313" key="2">
    <source>
        <dbReference type="EMBL" id="XCG52131.1"/>
    </source>
</evidence>
<geneLocation type="plasmid" evidence="2">
    <name>pMk2240A</name>
</geneLocation>
<dbReference type="InterPro" id="IPR007842">
    <property type="entry name" value="HEPN_dom"/>
</dbReference>
<accession>A0AAU8CZ85</accession>
<dbReference type="RefSeq" id="WP_353646339.1">
    <property type="nucleotide sequence ID" value="NZ_CP159256.1"/>
</dbReference>
<dbReference type="InterPro" id="IPR052548">
    <property type="entry name" value="Type_VII_TA_antitoxin"/>
</dbReference>
<dbReference type="CDD" id="cd05403">
    <property type="entry name" value="NT_KNTase_like"/>
    <property type="match status" value="1"/>
</dbReference>
<organism evidence="2">
    <name type="scientific">Mesorhizobium sp. WSM2240</name>
    <dbReference type="NCBI Taxonomy" id="3228851"/>
    <lineage>
        <taxon>Bacteria</taxon>
        <taxon>Pseudomonadati</taxon>
        <taxon>Pseudomonadota</taxon>
        <taxon>Alphaproteobacteria</taxon>
        <taxon>Hyphomicrobiales</taxon>
        <taxon>Phyllobacteriaceae</taxon>
        <taxon>Mesorhizobium</taxon>
    </lineage>
</organism>
<dbReference type="PANTHER" id="PTHR33933:SF1">
    <property type="entry name" value="PROTEIN ADENYLYLTRANSFERASE MNTA-RELATED"/>
    <property type="match status" value="1"/>
</dbReference>
<dbReference type="SUPFAM" id="SSF81301">
    <property type="entry name" value="Nucleotidyltransferase"/>
    <property type="match status" value="1"/>
</dbReference>
<feature type="domain" description="HEPN" evidence="1">
    <location>
        <begin position="173"/>
        <end position="293"/>
    </location>
</feature>
<dbReference type="PANTHER" id="PTHR33933">
    <property type="entry name" value="NUCLEOTIDYLTRANSFERASE"/>
    <property type="match status" value="1"/>
</dbReference>
<name>A0AAU8CZ85_9HYPH</name>
<sequence>MKTSIDHLPEHKQEELARVVEILHAELEDALALSSTEWKKSGRILKIILFGSYARGDWVDEPHTMKGYRSDFDLLVIVNNNKLADFDYWYKAKDSLVRNRAVKTPTSFIVHSRRFVNTALRQGQYFFTDIRREGIVLYELDDEPLAKPKPLTPQETYQTAKENFQSRLPGAKRWLETFSFQLAKSDTEAEWRKDAAFTLHQGIEHAYATLLLVLTNYSPPSHKLTFLRALAEDQDRRLAEAWPREQQRHRAWFNTLNEAYVKARYSKHYAISAEALVWLGERTAELHRVVENICLEHLARLKEPALRV</sequence>
<dbReference type="EMBL" id="CP159256">
    <property type="protein sequence ID" value="XCG52131.1"/>
    <property type="molecule type" value="Genomic_DNA"/>
</dbReference>
<dbReference type="Gene3D" id="1.20.120.330">
    <property type="entry name" value="Nucleotidyltransferases domain 2"/>
    <property type="match status" value="1"/>
</dbReference>
<proteinExistence type="predicted"/>
<dbReference type="Gene3D" id="3.30.460.10">
    <property type="entry name" value="Beta Polymerase, domain 2"/>
    <property type="match status" value="1"/>
</dbReference>
<dbReference type="PROSITE" id="PS50910">
    <property type="entry name" value="HEPN"/>
    <property type="match status" value="1"/>
</dbReference>
<dbReference type="Pfam" id="PF18765">
    <property type="entry name" value="Polbeta"/>
    <property type="match status" value="1"/>
</dbReference>
<reference evidence="2" key="1">
    <citation type="submission" date="2024-06" db="EMBL/GenBank/DDBJ databases">
        <title>Mesorhizobium karijinii sp. nov., a symbiont of the iconic Swainsona formosa from arid Australia.</title>
        <authorList>
            <person name="Hill Y.J."/>
            <person name="Watkin E.L.J."/>
            <person name="O'Hara G.W."/>
            <person name="Terpolilli J."/>
            <person name="Tye M.L."/>
            <person name="Kohlmeier M.G."/>
        </authorList>
    </citation>
    <scope>NUCLEOTIDE SEQUENCE</scope>
    <source>
        <strain evidence="2">WSM2240</strain>
        <plasmid evidence="2">pMk2240A</plasmid>
    </source>
</reference>
<gene>
    <name evidence="2" type="ORF">ABVK50_32025</name>
</gene>
<evidence type="ECO:0000259" key="1">
    <source>
        <dbReference type="PROSITE" id="PS50910"/>
    </source>
</evidence>
<dbReference type="Pfam" id="PF05168">
    <property type="entry name" value="HEPN"/>
    <property type="match status" value="1"/>
</dbReference>